<protein>
    <submittedName>
        <fullName evidence="1">Uncharacterized protein</fullName>
    </submittedName>
</protein>
<reference evidence="1 2" key="1">
    <citation type="submission" date="2013-01" db="EMBL/GenBank/DDBJ databases">
        <authorList>
            <person name="Harkins D.M."/>
            <person name="Durkin A.S."/>
            <person name="Brinkac L.M."/>
            <person name="Haft D.H."/>
            <person name="Selengut J.D."/>
            <person name="Sanka R."/>
            <person name="DePew J."/>
            <person name="Purushe J."/>
            <person name="Chanthongthip A."/>
            <person name="Lattana O."/>
            <person name="Phetsouvanh R."/>
            <person name="Newton P.N."/>
            <person name="Vinetz J.M."/>
            <person name="Sutton G.G."/>
            <person name="Nierman W.C."/>
            <person name="Fouts D.E."/>
        </authorList>
    </citation>
    <scope>NUCLEOTIDE SEQUENCE [LARGE SCALE GENOMIC DNA]</scope>
    <source>
        <strain evidence="1 2">UI 13098</strain>
    </source>
</reference>
<sequence>MNDSASEVTYSNLLSRVESLLSERQKTYIQKPGMESKALNQFMLANIPAKKVLELIEKIIDIRRHPKMKLDPFWIGATENVSGAYSYMQKIDTVHSALWPEAEKKKEESNRKSPSLGWIGFLALAEGAGDSSRREIRDMIIKESIEDKTISVPACSDSVKLLLKSFFEPAGWILTIGEKKDAVNV</sequence>
<comment type="caution">
    <text evidence="1">The sequence shown here is derived from an EMBL/GenBank/DDBJ whole genome shotgun (WGS) entry which is preliminary data.</text>
</comment>
<proteinExistence type="predicted"/>
<dbReference type="RefSeq" id="WP_004502819.1">
    <property type="nucleotide sequence ID" value="NZ_AHNU02000034.1"/>
</dbReference>
<evidence type="ECO:0000313" key="2">
    <source>
        <dbReference type="Proteomes" id="UP000012118"/>
    </source>
</evidence>
<name>M6QFP7_9LEPT</name>
<dbReference type="EMBL" id="AHNU02000034">
    <property type="protein sequence ID" value="EMN91318.1"/>
    <property type="molecule type" value="Genomic_DNA"/>
</dbReference>
<gene>
    <name evidence="1" type="ORF">LEP1GSC108_3298</name>
</gene>
<keyword evidence="2" id="KW-1185">Reference proteome</keyword>
<dbReference type="Proteomes" id="UP000012118">
    <property type="component" value="Unassembled WGS sequence"/>
</dbReference>
<evidence type="ECO:0000313" key="1">
    <source>
        <dbReference type="EMBL" id="EMN91318.1"/>
    </source>
</evidence>
<dbReference type="AlphaFoldDB" id="M6QFP7"/>
<organism evidence="1 2">
    <name type="scientific">Leptospira weilii str. UI 13098</name>
    <dbReference type="NCBI Taxonomy" id="1088542"/>
    <lineage>
        <taxon>Bacteria</taxon>
        <taxon>Pseudomonadati</taxon>
        <taxon>Spirochaetota</taxon>
        <taxon>Spirochaetia</taxon>
        <taxon>Leptospirales</taxon>
        <taxon>Leptospiraceae</taxon>
        <taxon>Leptospira</taxon>
    </lineage>
</organism>
<accession>M6QFP7</accession>